<dbReference type="InterPro" id="IPR002933">
    <property type="entry name" value="Peptidase_M20"/>
</dbReference>
<comment type="similarity">
    <text evidence="2">Belongs to the peptidase M20A family.</text>
</comment>
<proteinExistence type="inferred from homology"/>
<dbReference type="InterPro" id="IPR036264">
    <property type="entry name" value="Bact_exopeptidase_dim_dom"/>
</dbReference>
<organism evidence="7 8">
    <name type="scientific">Candidatus Beckwithbacteria bacterium RIFCSPHIGHO2_12_FULL_47_17</name>
    <dbReference type="NCBI Taxonomy" id="1797460"/>
    <lineage>
        <taxon>Bacteria</taxon>
        <taxon>Candidatus Beckwithiibacteriota</taxon>
    </lineage>
</organism>
<gene>
    <name evidence="7" type="ORF">A3E73_02805</name>
</gene>
<accession>A0A1F5DNY7</accession>
<dbReference type="SUPFAM" id="SSF55031">
    <property type="entry name" value="Bacterial exopeptidase dimerisation domain"/>
    <property type="match status" value="1"/>
</dbReference>
<protein>
    <recommendedName>
        <fullName evidence="6">Peptidase M20 dimerisation domain-containing protein</fullName>
    </recommendedName>
</protein>
<dbReference type="STRING" id="1797460.A3E73_02805"/>
<comment type="caution">
    <text evidence="7">The sequence shown here is derived from an EMBL/GenBank/DDBJ whole genome shotgun (WGS) entry which is preliminary data.</text>
</comment>
<keyword evidence="4" id="KW-0378">Hydrolase</keyword>
<evidence type="ECO:0000256" key="4">
    <source>
        <dbReference type="ARBA" id="ARBA00022801"/>
    </source>
</evidence>
<dbReference type="SUPFAM" id="SSF53187">
    <property type="entry name" value="Zn-dependent exopeptidases"/>
    <property type="match status" value="1"/>
</dbReference>
<dbReference type="Pfam" id="PF07687">
    <property type="entry name" value="M20_dimer"/>
    <property type="match status" value="1"/>
</dbReference>
<dbReference type="InterPro" id="IPR011650">
    <property type="entry name" value="Peptidase_M20_dimer"/>
</dbReference>
<evidence type="ECO:0000256" key="1">
    <source>
        <dbReference type="ARBA" id="ARBA00001947"/>
    </source>
</evidence>
<dbReference type="PANTHER" id="PTHR43808">
    <property type="entry name" value="ACETYLORNITHINE DEACETYLASE"/>
    <property type="match status" value="1"/>
</dbReference>
<dbReference type="AlphaFoldDB" id="A0A1F5DNY7"/>
<keyword evidence="5" id="KW-0862">Zinc</keyword>
<feature type="domain" description="Peptidase M20 dimerisation" evidence="6">
    <location>
        <begin position="163"/>
        <end position="270"/>
    </location>
</feature>
<dbReference type="Gene3D" id="3.40.630.10">
    <property type="entry name" value="Zn peptidases"/>
    <property type="match status" value="1"/>
</dbReference>
<evidence type="ECO:0000313" key="8">
    <source>
        <dbReference type="Proteomes" id="UP000176791"/>
    </source>
</evidence>
<dbReference type="GO" id="GO:0016787">
    <property type="term" value="F:hydrolase activity"/>
    <property type="evidence" value="ECO:0007669"/>
    <property type="project" value="UniProtKB-KW"/>
</dbReference>
<comment type="cofactor">
    <cofactor evidence="1">
        <name>Zn(2+)</name>
        <dbReference type="ChEBI" id="CHEBI:29105"/>
    </cofactor>
</comment>
<dbReference type="PANTHER" id="PTHR43808:SF8">
    <property type="entry name" value="PEPTIDASE M20 DIMERISATION DOMAIN-CONTAINING PROTEIN"/>
    <property type="match status" value="1"/>
</dbReference>
<dbReference type="Proteomes" id="UP000176791">
    <property type="component" value="Unassembled WGS sequence"/>
</dbReference>
<evidence type="ECO:0000256" key="5">
    <source>
        <dbReference type="ARBA" id="ARBA00022833"/>
    </source>
</evidence>
<dbReference type="GO" id="GO:0046872">
    <property type="term" value="F:metal ion binding"/>
    <property type="evidence" value="ECO:0007669"/>
    <property type="project" value="UniProtKB-KW"/>
</dbReference>
<evidence type="ECO:0000256" key="2">
    <source>
        <dbReference type="ARBA" id="ARBA00006247"/>
    </source>
</evidence>
<keyword evidence="3" id="KW-0479">Metal-binding</keyword>
<dbReference type="InterPro" id="IPR050072">
    <property type="entry name" value="Peptidase_M20A"/>
</dbReference>
<dbReference type="EMBL" id="MEZN01000009">
    <property type="protein sequence ID" value="OGD56764.1"/>
    <property type="molecule type" value="Genomic_DNA"/>
</dbReference>
<dbReference type="Gene3D" id="3.30.70.360">
    <property type="match status" value="1"/>
</dbReference>
<name>A0A1F5DNY7_9BACT</name>
<evidence type="ECO:0000259" key="6">
    <source>
        <dbReference type="Pfam" id="PF07687"/>
    </source>
</evidence>
<sequence>MINLIQKLIQIKSVSGSESEIQKFIFNYLVKLGLKPAWKQGNVWVKIKGKDGAKALIFNAHVDTVHPGEIKNWSNLPWSGTIKNNKIYGLGASDEKGGVAALLLLAGKLVKNQPEVDTWLMFVVNEEVDGSGTKKSLKFLPYKSYQKLAAVLVEPTGLESVEIGHKGNVFVKLTVRGDSGHGSEPEKIKVNAVLVMSQILLKLERLAAIWRQKYSDPVLGKPTIGIGTSIKAGNPQTPNKFSDECSATLDVRTIPEMHDQVLADINNWLKVFPVKVSFCYPPAPLGLTEKKEDIVKVLLALKSGLKVTTSSGSTDQCWFTQAKIPAIIFGPGEENQAHRSNEWCYLNKIDEAVKIYTALIPKWGKMNI</sequence>
<reference evidence="7 8" key="1">
    <citation type="journal article" date="2016" name="Nat. Commun.">
        <title>Thousands of microbial genomes shed light on interconnected biogeochemical processes in an aquifer system.</title>
        <authorList>
            <person name="Anantharaman K."/>
            <person name="Brown C.T."/>
            <person name="Hug L.A."/>
            <person name="Sharon I."/>
            <person name="Castelle C.J."/>
            <person name="Probst A.J."/>
            <person name="Thomas B.C."/>
            <person name="Singh A."/>
            <person name="Wilkins M.J."/>
            <person name="Karaoz U."/>
            <person name="Brodie E.L."/>
            <person name="Williams K.H."/>
            <person name="Hubbard S.S."/>
            <person name="Banfield J.F."/>
        </authorList>
    </citation>
    <scope>NUCLEOTIDE SEQUENCE [LARGE SCALE GENOMIC DNA]</scope>
</reference>
<dbReference type="Pfam" id="PF01546">
    <property type="entry name" value="Peptidase_M20"/>
    <property type="match status" value="1"/>
</dbReference>
<evidence type="ECO:0000313" key="7">
    <source>
        <dbReference type="EMBL" id="OGD56764.1"/>
    </source>
</evidence>
<evidence type="ECO:0000256" key="3">
    <source>
        <dbReference type="ARBA" id="ARBA00022723"/>
    </source>
</evidence>